<feature type="compositionally biased region" description="Basic residues" evidence="1">
    <location>
        <begin position="111"/>
        <end position="122"/>
    </location>
</feature>
<dbReference type="EMBL" id="JALNTZ010000001">
    <property type="protein sequence ID" value="KAJ3666568.1"/>
    <property type="molecule type" value="Genomic_DNA"/>
</dbReference>
<keyword evidence="3" id="KW-1185">Reference proteome</keyword>
<reference evidence="2" key="1">
    <citation type="journal article" date="2023" name="G3 (Bethesda)">
        <title>Whole genome assemblies of Zophobas morio and Tenebrio molitor.</title>
        <authorList>
            <person name="Kaur S."/>
            <person name="Stinson S.A."/>
            <person name="diCenzo G.C."/>
        </authorList>
    </citation>
    <scope>NUCLEOTIDE SEQUENCE</scope>
    <source>
        <strain evidence="2">QUZm001</strain>
    </source>
</reference>
<sequence length="132" mass="15910">MSRDKFKENKYFKIRTAEGKEYKFQRVDRFTYLGIIFTKRLNVTEEVHTRLVSANKCVIMMSNMLRPKIISRAVRYKTVIRPIVIYESKTWTMGKVKKHMAMGIEQDRAALKNRRRKKKKRKNETEMEERSS</sequence>
<proteinExistence type="predicted"/>
<evidence type="ECO:0000313" key="2">
    <source>
        <dbReference type="EMBL" id="KAJ3666568.1"/>
    </source>
</evidence>
<evidence type="ECO:0000256" key="1">
    <source>
        <dbReference type="SAM" id="MobiDB-lite"/>
    </source>
</evidence>
<organism evidence="2 3">
    <name type="scientific">Zophobas morio</name>
    <dbReference type="NCBI Taxonomy" id="2755281"/>
    <lineage>
        <taxon>Eukaryota</taxon>
        <taxon>Metazoa</taxon>
        <taxon>Ecdysozoa</taxon>
        <taxon>Arthropoda</taxon>
        <taxon>Hexapoda</taxon>
        <taxon>Insecta</taxon>
        <taxon>Pterygota</taxon>
        <taxon>Neoptera</taxon>
        <taxon>Endopterygota</taxon>
        <taxon>Coleoptera</taxon>
        <taxon>Polyphaga</taxon>
        <taxon>Cucujiformia</taxon>
        <taxon>Tenebrionidae</taxon>
        <taxon>Zophobas</taxon>
    </lineage>
</organism>
<accession>A0AA38J017</accession>
<gene>
    <name evidence="2" type="ORF">Zmor_002005</name>
</gene>
<comment type="caution">
    <text evidence="2">The sequence shown here is derived from an EMBL/GenBank/DDBJ whole genome shotgun (WGS) entry which is preliminary data.</text>
</comment>
<feature type="compositionally biased region" description="Basic and acidic residues" evidence="1">
    <location>
        <begin position="123"/>
        <end position="132"/>
    </location>
</feature>
<dbReference type="Proteomes" id="UP001168821">
    <property type="component" value="Unassembled WGS sequence"/>
</dbReference>
<evidence type="ECO:0000313" key="3">
    <source>
        <dbReference type="Proteomes" id="UP001168821"/>
    </source>
</evidence>
<protein>
    <submittedName>
        <fullName evidence="2">Uncharacterized protein</fullName>
    </submittedName>
</protein>
<feature type="region of interest" description="Disordered" evidence="1">
    <location>
        <begin position="105"/>
        <end position="132"/>
    </location>
</feature>
<name>A0AA38J017_9CUCU</name>
<dbReference type="AlphaFoldDB" id="A0AA38J017"/>